<feature type="chain" id="PRO_5005201459" evidence="1">
    <location>
        <begin position="25"/>
        <end position="159"/>
    </location>
</feature>
<evidence type="ECO:0000256" key="1">
    <source>
        <dbReference type="SAM" id="SignalP"/>
    </source>
</evidence>
<dbReference type="EMBL" id="KQ086029">
    <property type="protein sequence ID" value="KLO10352.1"/>
    <property type="molecule type" value="Genomic_DNA"/>
</dbReference>
<keyword evidence="1" id="KW-0732">Signal</keyword>
<evidence type="ECO:0000313" key="3">
    <source>
        <dbReference type="Proteomes" id="UP000053477"/>
    </source>
</evidence>
<name>A0A0H2RFJ6_9AGAM</name>
<dbReference type="Proteomes" id="UP000053477">
    <property type="component" value="Unassembled WGS sequence"/>
</dbReference>
<sequence>MDFRFHSFFPFFLFFLFFFSVVVLEVGNGHCCYAPHMHASSRTHPPPSSNPHTPTLSLLPVYLPSSLSHPNYNHNQSTSSSHNNITLIFSLSLPASPLSFTRSPFPSDVSMALYFIFSSLSSSLIRFCRVRLQQRDVNSSTAASHVKDRITTTTPILVA</sequence>
<dbReference type="AlphaFoldDB" id="A0A0H2RFJ6"/>
<gene>
    <name evidence="2" type="ORF">SCHPADRAFT_525324</name>
</gene>
<proteinExistence type="predicted"/>
<keyword evidence="3" id="KW-1185">Reference proteome</keyword>
<dbReference type="InParanoid" id="A0A0H2RFJ6"/>
<reference evidence="2 3" key="1">
    <citation type="submission" date="2015-04" db="EMBL/GenBank/DDBJ databases">
        <title>Complete genome sequence of Schizopora paradoxa KUC8140, a cosmopolitan wood degrader in East Asia.</title>
        <authorList>
            <consortium name="DOE Joint Genome Institute"/>
            <person name="Min B."/>
            <person name="Park H."/>
            <person name="Jang Y."/>
            <person name="Kim J.-J."/>
            <person name="Kim K.H."/>
            <person name="Pangilinan J."/>
            <person name="Lipzen A."/>
            <person name="Riley R."/>
            <person name="Grigoriev I.V."/>
            <person name="Spatafora J.W."/>
            <person name="Choi I.-G."/>
        </authorList>
    </citation>
    <scope>NUCLEOTIDE SEQUENCE [LARGE SCALE GENOMIC DNA]</scope>
    <source>
        <strain evidence="2 3">KUC8140</strain>
    </source>
</reference>
<evidence type="ECO:0000313" key="2">
    <source>
        <dbReference type="EMBL" id="KLO10352.1"/>
    </source>
</evidence>
<accession>A0A0H2RFJ6</accession>
<organism evidence="2 3">
    <name type="scientific">Schizopora paradoxa</name>
    <dbReference type="NCBI Taxonomy" id="27342"/>
    <lineage>
        <taxon>Eukaryota</taxon>
        <taxon>Fungi</taxon>
        <taxon>Dikarya</taxon>
        <taxon>Basidiomycota</taxon>
        <taxon>Agaricomycotina</taxon>
        <taxon>Agaricomycetes</taxon>
        <taxon>Hymenochaetales</taxon>
        <taxon>Schizoporaceae</taxon>
        <taxon>Schizopora</taxon>
    </lineage>
</organism>
<feature type="signal peptide" evidence="1">
    <location>
        <begin position="1"/>
        <end position="24"/>
    </location>
</feature>
<protein>
    <submittedName>
        <fullName evidence="2">Uncharacterized protein</fullName>
    </submittedName>
</protein>